<dbReference type="GO" id="GO:0012505">
    <property type="term" value="C:endomembrane system"/>
    <property type="evidence" value="ECO:0007669"/>
    <property type="project" value="UniProtKB-SubCell"/>
</dbReference>
<keyword evidence="2" id="KW-0813">Transport</keyword>
<dbReference type="InterPro" id="IPR003667">
    <property type="entry name" value="NqrDE/RnfAE"/>
</dbReference>
<gene>
    <name evidence="9" type="ORF">dnm_035250</name>
</gene>
<feature type="transmembrane region" description="Helical" evidence="8">
    <location>
        <begin position="308"/>
        <end position="328"/>
    </location>
</feature>
<feature type="transmembrane region" description="Helical" evidence="8">
    <location>
        <begin position="235"/>
        <end position="260"/>
    </location>
</feature>
<dbReference type="RefSeq" id="WP_207682659.1">
    <property type="nucleotide sequence ID" value="NZ_CP061800.1"/>
</dbReference>
<dbReference type="InterPro" id="IPR014755">
    <property type="entry name" value="Cu-Rt/internalin_Ig-like"/>
</dbReference>
<dbReference type="Pfam" id="PF02508">
    <property type="entry name" value="Rnf-Nqr"/>
    <property type="match status" value="1"/>
</dbReference>
<dbReference type="EMBL" id="CP061800">
    <property type="protein sequence ID" value="QTA87491.1"/>
    <property type="molecule type" value="Genomic_DNA"/>
</dbReference>
<keyword evidence="5" id="KW-1278">Translocase</keyword>
<proteinExistence type="predicted"/>
<dbReference type="Proteomes" id="UP000663722">
    <property type="component" value="Chromosome"/>
</dbReference>
<dbReference type="Gene3D" id="2.60.40.1220">
    <property type="match status" value="1"/>
</dbReference>
<keyword evidence="7 8" id="KW-0472">Membrane</keyword>
<evidence type="ECO:0000256" key="3">
    <source>
        <dbReference type="ARBA" id="ARBA00022692"/>
    </source>
</evidence>
<dbReference type="PANTHER" id="PTHR30335">
    <property type="entry name" value="INTEGRAL MEMBRANE PROTEIN OF SOXR-REDUCING COMPLEX"/>
    <property type="match status" value="1"/>
</dbReference>
<dbReference type="PANTHER" id="PTHR30335:SF0">
    <property type="entry name" value="ION-TRANSLOCATING OXIDOREDUCTASE COMPLEX SUBUNIT A"/>
    <property type="match status" value="1"/>
</dbReference>
<evidence type="ECO:0000256" key="2">
    <source>
        <dbReference type="ARBA" id="ARBA00022448"/>
    </source>
</evidence>
<comment type="subcellular location">
    <subcellularLocation>
        <location evidence="1">Endomembrane system</location>
        <topology evidence="1">Multi-pass membrane protein</topology>
    </subcellularLocation>
</comment>
<dbReference type="PROSITE" id="PS51257">
    <property type="entry name" value="PROKAR_LIPOPROTEIN"/>
    <property type="match status" value="1"/>
</dbReference>
<feature type="transmembrane region" description="Helical" evidence="8">
    <location>
        <begin position="175"/>
        <end position="195"/>
    </location>
</feature>
<reference evidence="9" key="1">
    <citation type="journal article" date="2021" name="Microb. Physiol.">
        <title>Proteogenomic Insights into the Physiology of Marine, Sulfate-Reducing, Filamentous Desulfonema limicola and Desulfonema magnum.</title>
        <authorList>
            <person name="Schnaars V."/>
            <person name="Wohlbrand L."/>
            <person name="Scheve S."/>
            <person name="Hinrichs C."/>
            <person name="Reinhardt R."/>
            <person name="Rabus R."/>
        </authorList>
    </citation>
    <scope>NUCLEOTIDE SEQUENCE</scope>
    <source>
        <strain evidence="9">4be13</strain>
    </source>
</reference>
<sequence>MIKMFDHKTHTSALLNHYLRIVTFFICLLLFCGCRTEHRFVKKAVFKDTHEIMITFAGPVDEAWAANMGNFSVYEKPDPDILSDIRSVVLSPDKMTLTLHTEEPISQDVSHKVVLKEIIADGVSQGTAYLTVNKLYIGYLFSILMGAMIIQNFVFSKYLGLCVFFGTSRKKSTAVGMGVTFTIVIVAASLMSWFFYQFVLKPFRLDYLQIVVFIGLVSLTVQGVDTILRKVNPALFSAFGVYLVLVIANCIVIAVPLILADNEYNVWESLMLALGAGLGFLIALFLMSSVRERLEFADIPESYRGLPIAFIVAGLFALAFMGFSGMSLF</sequence>
<evidence type="ECO:0000256" key="4">
    <source>
        <dbReference type="ARBA" id="ARBA00022729"/>
    </source>
</evidence>
<feature type="transmembrane region" description="Helical" evidence="8">
    <location>
        <begin position="207"/>
        <end position="228"/>
    </location>
</feature>
<dbReference type="InterPro" id="IPR050133">
    <property type="entry name" value="NqrDE/RnfAE_oxidrdctase"/>
</dbReference>
<dbReference type="KEGG" id="dmm:dnm_035250"/>
<feature type="transmembrane region" description="Helical" evidence="8">
    <location>
        <begin position="266"/>
        <end position="287"/>
    </location>
</feature>
<organism evidence="9 10">
    <name type="scientific">Desulfonema magnum</name>
    <dbReference type="NCBI Taxonomy" id="45655"/>
    <lineage>
        <taxon>Bacteria</taxon>
        <taxon>Pseudomonadati</taxon>
        <taxon>Thermodesulfobacteriota</taxon>
        <taxon>Desulfobacteria</taxon>
        <taxon>Desulfobacterales</taxon>
        <taxon>Desulfococcaceae</taxon>
        <taxon>Desulfonema</taxon>
    </lineage>
</organism>
<keyword evidence="3 8" id="KW-0812">Transmembrane</keyword>
<evidence type="ECO:0000256" key="5">
    <source>
        <dbReference type="ARBA" id="ARBA00022967"/>
    </source>
</evidence>
<dbReference type="AlphaFoldDB" id="A0A975GN02"/>
<name>A0A975GN02_9BACT</name>
<evidence type="ECO:0000313" key="9">
    <source>
        <dbReference type="EMBL" id="QTA87491.1"/>
    </source>
</evidence>
<evidence type="ECO:0000256" key="6">
    <source>
        <dbReference type="ARBA" id="ARBA00022989"/>
    </source>
</evidence>
<keyword evidence="10" id="KW-1185">Reference proteome</keyword>
<evidence type="ECO:0000256" key="1">
    <source>
        <dbReference type="ARBA" id="ARBA00004127"/>
    </source>
</evidence>
<keyword evidence="4" id="KW-0732">Signal</keyword>
<protein>
    <submittedName>
        <fullName evidence="9">Electron transport complex protein, RnfA-like</fullName>
    </submittedName>
</protein>
<evidence type="ECO:0000256" key="8">
    <source>
        <dbReference type="SAM" id="Phobius"/>
    </source>
</evidence>
<keyword evidence="6 8" id="KW-1133">Transmembrane helix</keyword>
<feature type="transmembrane region" description="Helical" evidence="8">
    <location>
        <begin position="136"/>
        <end position="155"/>
    </location>
</feature>
<evidence type="ECO:0000256" key="7">
    <source>
        <dbReference type="ARBA" id="ARBA00023136"/>
    </source>
</evidence>
<accession>A0A975GN02</accession>
<dbReference type="GO" id="GO:0005886">
    <property type="term" value="C:plasma membrane"/>
    <property type="evidence" value="ECO:0007669"/>
    <property type="project" value="TreeGrafter"/>
</dbReference>
<evidence type="ECO:0000313" key="10">
    <source>
        <dbReference type="Proteomes" id="UP000663722"/>
    </source>
</evidence>